<reference evidence="1 2" key="1">
    <citation type="submission" date="2017-08" db="EMBL/GenBank/DDBJ databases">
        <title>Mesorhizobium wenxinae sp. nov., a novel rhizobial species isolated from root nodules of chickpea (Cicer arietinum L.).</title>
        <authorList>
            <person name="Zhang J."/>
        </authorList>
    </citation>
    <scope>NUCLEOTIDE SEQUENCE [LARGE SCALE GENOMIC DNA]</scope>
    <source>
        <strain evidence="2">WYCCWR 10019</strain>
    </source>
</reference>
<sequence length="53" mass="5534">MKRAQQEMTSVKAALLSFVMLSAIVLCGFGTYAGDAANNHNAVDGYGVTAALR</sequence>
<dbReference type="Proteomes" id="UP000215931">
    <property type="component" value="Unassembled WGS sequence"/>
</dbReference>
<dbReference type="AlphaFoldDB" id="A0A271KJE4"/>
<comment type="caution">
    <text evidence="1">The sequence shown here is derived from an EMBL/GenBank/DDBJ whole genome shotgun (WGS) entry which is preliminary data.</text>
</comment>
<dbReference type="EMBL" id="NPKH01000020">
    <property type="protein sequence ID" value="PAP95135.1"/>
    <property type="molecule type" value="Genomic_DNA"/>
</dbReference>
<name>A0A271KJE4_9HYPH</name>
<keyword evidence="2" id="KW-1185">Reference proteome</keyword>
<organism evidence="1 2">
    <name type="scientific">Mesorhizobium wenxiniae</name>
    <dbReference type="NCBI Taxonomy" id="2014805"/>
    <lineage>
        <taxon>Bacteria</taxon>
        <taxon>Pseudomonadati</taxon>
        <taxon>Pseudomonadota</taxon>
        <taxon>Alphaproteobacteria</taxon>
        <taxon>Hyphomicrobiales</taxon>
        <taxon>Phyllobacteriaceae</taxon>
        <taxon>Mesorhizobium</taxon>
    </lineage>
</organism>
<accession>A0A271KJE4</accession>
<gene>
    <name evidence="1" type="ORF">CIT31_13750</name>
</gene>
<dbReference type="OrthoDB" id="8099655at2"/>
<proteinExistence type="predicted"/>
<evidence type="ECO:0000313" key="2">
    <source>
        <dbReference type="Proteomes" id="UP000215931"/>
    </source>
</evidence>
<evidence type="ECO:0000313" key="1">
    <source>
        <dbReference type="EMBL" id="PAP95135.1"/>
    </source>
</evidence>
<protein>
    <submittedName>
        <fullName evidence="1">Uncharacterized protein</fullName>
    </submittedName>
</protein>